<dbReference type="SUPFAM" id="SSF56204">
    <property type="entry name" value="Hect, E3 ligase catalytic domain"/>
    <property type="match status" value="1"/>
</dbReference>
<feature type="compositionally biased region" description="Basic and acidic residues" evidence="1">
    <location>
        <begin position="250"/>
        <end position="272"/>
    </location>
</feature>
<evidence type="ECO:0000256" key="1">
    <source>
        <dbReference type="SAM" id="MobiDB-lite"/>
    </source>
</evidence>
<dbReference type="AlphaFoldDB" id="A0A8T2M738"/>
<feature type="chain" id="PRO_5036275776" evidence="2">
    <location>
        <begin position="27"/>
        <end position="703"/>
    </location>
</feature>
<dbReference type="Proteomes" id="UP000752171">
    <property type="component" value="Unassembled WGS sequence"/>
</dbReference>
<reference evidence="4 5" key="1">
    <citation type="submission" date="2021-07" db="EMBL/GenBank/DDBJ databases">
        <authorList>
            <person name="Imarazene B."/>
            <person name="Zahm M."/>
            <person name="Klopp C."/>
            <person name="Cabau C."/>
            <person name="Beille S."/>
            <person name="Jouanno E."/>
            <person name="Castinel A."/>
            <person name="Lluch J."/>
            <person name="Gil L."/>
            <person name="Kuchtly C."/>
            <person name="Lopez Roques C."/>
            <person name="Donnadieu C."/>
            <person name="Parrinello H."/>
            <person name="Journot L."/>
            <person name="Du K."/>
            <person name="Schartl M."/>
            <person name="Retaux S."/>
            <person name="Guiguen Y."/>
        </authorList>
    </citation>
    <scope>NUCLEOTIDE SEQUENCE [LARGE SCALE GENOMIC DNA]</scope>
    <source>
        <strain evidence="4">Pach_M1</strain>
        <tissue evidence="4">Testis</tissue>
    </source>
</reference>
<dbReference type="InterPro" id="IPR035983">
    <property type="entry name" value="Hect_E3_ubiquitin_ligase"/>
</dbReference>
<name>A0A8T2M738_ASTMX</name>
<evidence type="ECO:0000313" key="4">
    <source>
        <dbReference type="EMBL" id="KAG9279410.1"/>
    </source>
</evidence>
<comment type="caution">
    <text evidence="4">The sequence shown here is derived from an EMBL/GenBank/DDBJ whole genome shotgun (WGS) entry which is preliminary data.</text>
</comment>
<feature type="signal peptide" evidence="2">
    <location>
        <begin position="1"/>
        <end position="26"/>
    </location>
</feature>
<evidence type="ECO:0000313" key="3">
    <source>
        <dbReference type="EMBL" id="KAG9277055.1"/>
    </source>
</evidence>
<protein>
    <submittedName>
        <fullName evidence="4">Uncharacterized protein</fullName>
    </submittedName>
</protein>
<proteinExistence type="predicted"/>
<evidence type="ECO:0000256" key="2">
    <source>
        <dbReference type="SAM" id="SignalP"/>
    </source>
</evidence>
<dbReference type="GO" id="GO:0004842">
    <property type="term" value="F:ubiquitin-protein transferase activity"/>
    <property type="evidence" value="ECO:0007669"/>
    <property type="project" value="InterPro"/>
</dbReference>
<keyword evidence="2" id="KW-0732">Signal</keyword>
<dbReference type="EMBL" id="JAICCE010000003">
    <property type="protein sequence ID" value="KAG9279410.1"/>
    <property type="molecule type" value="Genomic_DNA"/>
</dbReference>
<organism evidence="4 5">
    <name type="scientific">Astyanax mexicanus</name>
    <name type="common">Blind cave fish</name>
    <name type="synonym">Astyanax fasciatus mexicanus</name>
    <dbReference type="NCBI Taxonomy" id="7994"/>
    <lineage>
        <taxon>Eukaryota</taxon>
        <taxon>Metazoa</taxon>
        <taxon>Chordata</taxon>
        <taxon>Craniata</taxon>
        <taxon>Vertebrata</taxon>
        <taxon>Euteleostomi</taxon>
        <taxon>Actinopterygii</taxon>
        <taxon>Neopterygii</taxon>
        <taxon>Teleostei</taxon>
        <taxon>Ostariophysi</taxon>
        <taxon>Characiformes</taxon>
        <taxon>Characoidei</taxon>
        <taxon>Acestrorhamphidae</taxon>
        <taxon>Acestrorhamphinae</taxon>
        <taxon>Astyanax</taxon>
    </lineage>
</organism>
<sequence length="703" mass="80365">MWCCLQSFPTCICILFCSCMMAETLTEVITFLRQRGVSEEVIELMEKQKIDRDVIILMEDAELADYLPSYGDRIALFNFCRRKTTSSKRKLGLFEKLREKLKVRKEKDQGEEEPQSSNKVHRAKKSKRMVEIGWVHTDSNITKQIRAKQGGGTRKVPMNVQSGFSDILKEGKALFFPDGKSSKGHESNFDFDVWDFKQNPLPKDNSVEMIYNTVKLPILRFYIATQPKAVLNEESVKNCDQASALLESDQLTHSDRLRSTPERDVQDQRGGSEDSFPEVFFVSEQIEATQSSVNTHLHASTDHVANTFVDDIRDPITLSVELEYSVEETVSHAIRADVYDPEISFGAQQIVDNDSLSDTLPYQPEELPHSSPQALSPRILVLHYSKSFAEMIEAFSDPEIMNASLTVKRLLPDSSLEAGAGSGVLRDVYSCFWTEFYERCTLGTTLKVPFLRHDFTAEKWKAVGRILLKGFQDCKYIPVKLALPFLEEVFFGTVCSDLRAHFLQFVSCQDRDILCRALDDFTSVDLDDLLEILNTFECRRHVTAATLAEILNEISHKELVQKPMFVIDCWREVTQLQTTLSCKELTKMYSDLKPTPKKVAKMLMFPTEMTSKQAEVATHLRRYVRELDEDKLGRFLRFCTGSDLVVSSTIGVDFIHQSDFTRRPIGRTCGMLIHLSESYDHFPDFRSEFNAVLESNIWVMDIV</sequence>
<gene>
    <name evidence="4" type="ORF">AMEX_G4928</name>
    <name evidence="3" type="ORF">AMEX_G7039</name>
</gene>
<dbReference type="EMBL" id="JAICCE010000005">
    <property type="protein sequence ID" value="KAG9277055.1"/>
    <property type="molecule type" value="Genomic_DNA"/>
</dbReference>
<feature type="region of interest" description="Disordered" evidence="1">
    <location>
        <begin position="250"/>
        <end position="274"/>
    </location>
</feature>
<accession>A0A8T2M738</accession>
<evidence type="ECO:0000313" key="5">
    <source>
        <dbReference type="Proteomes" id="UP000752171"/>
    </source>
</evidence>
<feature type="region of interest" description="Disordered" evidence="1">
    <location>
        <begin position="104"/>
        <end position="126"/>
    </location>
</feature>